<dbReference type="PROSITE" id="PS00463">
    <property type="entry name" value="ZN2_CY6_FUNGAL_1"/>
    <property type="match status" value="1"/>
</dbReference>
<dbReference type="STRING" id="1081109.A0A168F7S7"/>
<dbReference type="OrthoDB" id="2262349at2759"/>
<name>A0A168F7S7_9HYPO</name>
<feature type="region of interest" description="Disordered" evidence="2">
    <location>
        <begin position="252"/>
        <end position="310"/>
    </location>
</feature>
<protein>
    <submittedName>
        <fullName evidence="4">Zn(2)-C6 fungal-type DNA-binding domain protein</fullName>
    </submittedName>
</protein>
<dbReference type="GO" id="GO:0045944">
    <property type="term" value="P:positive regulation of transcription by RNA polymerase II"/>
    <property type="evidence" value="ECO:0007669"/>
    <property type="project" value="TreeGrafter"/>
</dbReference>
<dbReference type="Gene3D" id="4.10.240.10">
    <property type="entry name" value="Zn(2)-C6 fungal-type DNA-binding domain"/>
    <property type="match status" value="1"/>
</dbReference>
<dbReference type="FunFam" id="4.10.240.10:FF:000012">
    <property type="entry name" value="C6 transcription factor"/>
    <property type="match status" value="1"/>
</dbReference>
<feature type="compositionally biased region" description="Polar residues" evidence="2">
    <location>
        <begin position="278"/>
        <end position="297"/>
    </location>
</feature>
<keyword evidence="4" id="KW-0238">DNA-binding</keyword>
<dbReference type="InterPro" id="IPR052780">
    <property type="entry name" value="AAA_Catabolism_Regulators"/>
</dbReference>
<dbReference type="AlphaFoldDB" id="A0A168F7S7"/>
<evidence type="ECO:0000256" key="2">
    <source>
        <dbReference type="SAM" id="MobiDB-lite"/>
    </source>
</evidence>
<dbReference type="Proteomes" id="UP000078544">
    <property type="component" value="Unassembled WGS sequence"/>
</dbReference>
<keyword evidence="1" id="KW-0539">Nucleus</keyword>
<dbReference type="PANTHER" id="PTHR31644">
    <property type="entry name" value="TRANSCRIPTIONAL ACTIVATOR ARO80-RELATED"/>
    <property type="match status" value="1"/>
</dbReference>
<evidence type="ECO:0000256" key="1">
    <source>
        <dbReference type="ARBA" id="ARBA00023242"/>
    </source>
</evidence>
<dbReference type="GO" id="GO:0009074">
    <property type="term" value="P:aromatic amino acid family catabolic process"/>
    <property type="evidence" value="ECO:0007669"/>
    <property type="project" value="TreeGrafter"/>
</dbReference>
<organism evidence="4 5">
    <name type="scientific">Moelleriella libera RCEF 2490</name>
    <dbReference type="NCBI Taxonomy" id="1081109"/>
    <lineage>
        <taxon>Eukaryota</taxon>
        <taxon>Fungi</taxon>
        <taxon>Dikarya</taxon>
        <taxon>Ascomycota</taxon>
        <taxon>Pezizomycotina</taxon>
        <taxon>Sordariomycetes</taxon>
        <taxon>Hypocreomycetidae</taxon>
        <taxon>Hypocreales</taxon>
        <taxon>Clavicipitaceae</taxon>
        <taxon>Moelleriella</taxon>
    </lineage>
</organism>
<dbReference type="GO" id="GO:0005634">
    <property type="term" value="C:nucleus"/>
    <property type="evidence" value="ECO:0007669"/>
    <property type="project" value="TreeGrafter"/>
</dbReference>
<sequence>MAQLRYSASSPSITATPGRGQQSHLTTSPSATTNTTNREQQSKADASRQAQHKRVYQACIPCRRRKVRCDLGSVDNPHDPPCVRCRRESKECFFSATRRKRKTDEGEESDGDDYIVRNGRKRAHAEPSPPPSRNPDRRFHSDVPLTPGGSQGRTQPLRRPDGNKQRQRRDSELDGDGDTNLENIEAQTAMRRAVYNPHDALDLLYKAATDRFVAQPSVDMAVKGADLNSPAANRRDVGEAGVVSTSVAVAAVAHQPTSQDATRPRPRPTSVFSKAELEQQQSQRRAQPGDYSTQRFAQPTPGPELAPQAQPGYSEALRAWSRFRFVRAGWFTSQEAVEYIDYYYKYLSPMTPISPPTFSDPATHITLLTEEPILTVTLLTISSRYRQMPGTGGHCRSHAIPEQLWTYLRGMIERCLWGQEAFGGGFCGSGGPGSSTMIVEESDTSSTAPWRGMRRGSLRTLGTIESLLILTEWHPRALHFPPQEATDELMLPDYHGGPTSSADDAGRNVGAGIGGKRIESWLEPAWRSDRMCWMLLSTAMGLAYELGVFDDIDEMLKDETIARPEYLDQTYRLRANRIKRLLLIYTSQLAGRLGWTSMTPEHLRKADPAVSRRRTMTNEGSTPSTSSVTNGFNYVPDLELDDQIIHCWAGISNAMHVGNEKLFKSRKYTSDIIQSGRYVELLKEYSPLLKDWYREFELFRLPQFTRHILTIEYEYVRIYVNSLSLQAVVERCTNNAGQSGNAGNGNGPPAHGLVQLSPQTMINYGKLPLGHLGGATAQDQESVREVVGGCRNLLRTVVEGLLPGGYLKHAPVRTYFRIISGAMFLLKTFAIGAPRSDVKMSIDLMDATVEALRHCVVDDVHLGIRFADLLETLTSRLRNRFIQAPTMQPESAKDQSPAPQDNIIPAAPDVAAVTTNGDDATASWVGRHAQELREGLNGQYHPPSPGVDGGANNANVMTNNMHGLHAHTNGHHVSHSNNINNNHNISATPYDLSGGTFHYPVVATPLGPSTPSATTTTINTHPIAHLDHNGTVIHPIPGATAEVPMYEGWDNNGNEMWYLPAGAAFFQNAGDSSVAMTAEGVNVGGIDLLEYMAMDPVQFPHLDDGTHGAGGAIHH</sequence>
<gene>
    <name evidence="4" type="ORF">AAL_02145</name>
</gene>
<dbReference type="GO" id="GO:0003677">
    <property type="term" value="F:DNA binding"/>
    <property type="evidence" value="ECO:0007669"/>
    <property type="project" value="UniProtKB-KW"/>
</dbReference>
<feature type="compositionally biased region" description="Polar residues" evidence="2">
    <location>
        <begin position="1"/>
        <end position="25"/>
    </location>
</feature>
<dbReference type="InterPro" id="IPR036864">
    <property type="entry name" value="Zn2-C6_fun-type_DNA-bd_sf"/>
</dbReference>
<dbReference type="PANTHER" id="PTHR31644:SF2">
    <property type="entry name" value="TRANSCRIPTIONAL ACTIVATOR ARO80-RELATED"/>
    <property type="match status" value="1"/>
</dbReference>
<feature type="region of interest" description="Disordered" evidence="2">
    <location>
        <begin position="605"/>
        <end position="628"/>
    </location>
</feature>
<feature type="region of interest" description="Disordered" evidence="2">
    <location>
        <begin position="97"/>
        <end position="181"/>
    </location>
</feature>
<dbReference type="SMART" id="SM00066">
    <property type="entry name" value="GAL4"/>
    <property type="match status" value="1"/>
</dbReference>
<dbReference type="GO" id="GO:0000981">
    <property type="term" value="F:DNA-binding transcription factor activity, RNA polymerase II-specific"/>
    <property type="evidence" value="ECO:0007669"/>
    <property type="project" value="InterPro"/>
</dbReference>
<reference evidence="4 5" key="1">
    <citation type="journal article" date="2016" name="Genome Biol. Evol.">
        <title>Divergent and convergent evolution of fungal pathogenicity.</title>
        <authorList>
            <person name="Shang Y."/>
            <person name="Xiao G."/>
            <person name="Zheng P."/>
            <person name="Cen K."/>
            <person name="Zhan S."/>
            <person name="Wang C."/>
        </authorList>
    </citation>
    <scope>NUCLEOTIDE SEQUENCE [LARGE SCALE GENOMIC DNA]</scope>
    <source>
        <strain evidence="4 5">RCEF 2490</strain>
    </source>
</reference>
<evidence type="ECO:0000313" key="5">
    <source>
        <dbReference type="Proteomes" id="UP000078544"/>
    </source>
</evidence>
<dbReference type="PROSITE" id="PS50048">
    <property type="entry name" value="ZN2_CY6_FUNGAL_2"/>
    <property type="match status" value="1"/>
</dbReference>
<dbReference type="CDD" id="cd00067">
    <property type="entry name" value="GAL4"/>
    <property type="match status" value="1"/>
</dbReference>
<accession>A0A168F7S7</accession>
<feature type="compositionally biased region" description="Basic and acidic residues" evidence="2">
    <location>
        <begin position="158"/>
        <end position="172"/>
    </location>
</feature>
<feature type="region of interest" description="Disordered" evidence="2">
    <location>
        <begin position="1"/>
        <end position="54"/>
    </location>
</feature>
<evidence type="ECO:0000259" key="3">
    <source>
        <dbReference type="PROSITE" id="PS50048"/>
    </source>
</evidence>
<dbReference type="GO" id="GO:0008270">
    <property type="term" value="F:zinc ion binding"/>
    <property type="evidence" value="ECO:0007669"/>
    <property type="project" value="InterPro"/>
</dbReference>
<comment type="caution">
    <text evidence="4">The sequence shown here is derived from an EMBL/GenBank/DDBJ whole genome shotgun (WGS) entry which is preliminary data.</text>
</comment>
<dbReference type="InterPro" id="IPR001138">
    <property type="entry name" value="Zn2Cys6_DnaBD"/>
</dbReference>
<dbReference type="SUPFAM" id="SSF57701">
    <property type="entry name" value="Zn2/Cys6 DNA-binding domain"/>
    <property type="match status" value="1"/>
</dbReference>
<feature type="domain" description="Zn(2)-C6 fungal-type" evidence="3">
    <location>
        <begin position="58"/>
        <end position="94"/>
    </location>
</feature>
<keyword evidence="5" id="KW-1185">Reference proteome</keyword>
<proteinExistence type="predicted"/>
<evidence type="ECO:0000313" key="4">
    <source>
        <dbReference type="EMBL" id="KZZ99573.1"/>
    </source>
</evidence>
<dbReference type="Pfam" id="PF00172">
    <property type="entry name" value="Zn_clus"/>
    <property type="match status" value="1"/>
</dbReference>
<feature type="compositionally biased region" description="Polar residues" evidence="2">
    <location>
        <begin position="617"/>
        <end position="628"/>
    </location>
</feature>
<feature type="compositionally biased region" description="Low complexity" evidence="2">
    <location>
        <begin position="26"/>
        <end position="37"/>
    </location>
</feature>
<dbReference type="EMBL" id="AZGY01000003">
    <property type="protein sequence ID" value="KZZ99573.1"/>
    <property type="molecule type" value="Genomic_DNA"/>
</dbReference>